<sequence>MGGEKGREMRRKAMFTVGKSKGVVASLMHRRPFQHMVLRRLRELKKIVPDARDADVDVLLRQTAEYICILELKVAALRRLSAIYGRAEEYEPRGMRRSAGNCRAGSERRRGRPCAAAAAAAAGGPGGGSREL</sequence>
<proteinExistence type="predicted"/>
<evidence type="ECO:0000313" key="2">
    <source>
        <dbReference type="EMBL" id="EMS58991.1"/>
    </source>
</evidence>
<name>M7ZH80_TRIUA</name>
<dbReference type="eggNOG" id="ENOG502T0DE">
    <property type="taxonomic scope" value="Eukaryota"/>
</dbReference>
<gene>
    <name evidence="2" type="ORF">TRIUR3_22195</name>
</gene>
<organism evidence="2">
    <name type="scientific">Triticum urartu</name>
    <name type="common">Red wild einkorn</name>
    <name type="synonym">Crithodium urartu</name>
    <dbReference type="NCBI Taxonomy" id="4572"/>
    <lineage>
        <taxon>Eukaryota</taxon>
        <taxon>Viridiplantae</taxon>
        <taxon>Streptophyta</taxon>
        <taxon>Embryophyta</taxon>
        <taxon>Tracheophyta</taxon>
        <taxon>Spermatophyta</taxon>
        <taxon>Magnoliopsida</taxon>
        <taxon>Liliopsida</taxon>
        <taxon>Poales</taxon>
        <taxon>Poaceae</taxon>
        <taxon>BOP clade</taxon>
        <taxon>Pooideae</taxon>
        <taxon>Triticodae</taxon>
        <taxon>Triticeae</taxon>
        <taxon>Triticinae</taxon>
        <taxon>Triticum</taxon>
    </lineage>
</organism>
<dbReference type="AlphaFoldDB" id="M7ZH80"/>
<accession>M7ZH80</accession>
<reference evidence="2" key="1">
    <citation type="journal article" date="2013" name="Nature">
        <title>Draft genome of the wheat A-genome progenitor Triticum urartu.</title>
        <authorList>
            <person name="Ling H.Q."/>
            <person name="Zhao S."/>
            <person name="Liu D."/>
            <person name="Wang J."/>
            <person name="Sun H."/>
            <person name="Zhang C."/>
            <person name="Fan H."/>
            <person name="Li D."/>
            <person name="Dong L."/>
            <person name="Tao Y."/>
            <person name="Gao C."/>
            <person name="Wu H."/>
            <person name="Li Y."/>
            <person name="Cui Y."/>
            <person name="Guo X."/>
            <person name="Zheng S."/>
            <person name="Wang B."/>
            <person name="Yu K."/>
            <person name="Liang Q."/>
            <person name="Yang W."/>
            <person name="Lou X."/>
            <person name="Chen J."/>
            <person name="Feng M."/>
            <person name="Jian J."/>
            <person name="Zhang X."/>
            <person name="Luo G."/>
            <person name="Jiang Y."/>
            <person name="Liu J."/>
            <person name="Wang Z."/>
            <person name="Sha Y."/>
            <person name="Zhang B."/>
            <person name="Wu H."/>
            <person name="Tang D."/>
            <person name="Shen Q."/>
            <person name="Xue P."/>
            <person name="Zou S."/>
            <person name="Wang X."/>
            <person name="Liu X."/>
            <person name="Wang F."/>
            <person name="Yang Y."/>
            <person name="An X."/>
            <person name="Dong Z."/>
            <person name="Zhang K."/>
            <person name="Zhang X."/>
            <person name="Luo M.C."/>
            <person name="Dvorak J."/>
            <person name="Tong Y."/>
            <person name="Wang J."/>
            <person name="Yang H."/>
            <person name="Li Z."/>
            <person name="Wang D."/>
            <person name="Zhang A."/>
            <person name="Wang J."/>
        </authorList>
    </citation>
    <scope>NUCLEOTIDE SEQUENCE</scope>
</reference>
<evidence type="ECO:0000256" key="1">
    <source>
        <dbReference type="SAM" id="MobiDB-lite"/>
    </source>
</evidence>
<protein>
    <submittedName>
        <fullName evidence="2">Uncharacterized protein</fullName>
    </submittedName>
</protein>
<dbReference type="EMBL" id="KD126177">
    <property type="protein sequence ID" value="EMS58991.1"/>
    <property type="molecule type" value="Genomic_DNA"/>
</dbReference>
<feature type="region of interest" description="Disordered" evidence="1">
    <location>
        <begin position="91"/>
        <end position="112"/>
    </location>
</feature>